<protein>
    <submittedName>
        <fullName evidence="1">Uncharacterized protein</fullName>
    </submittedName>
</protein>
<keyword evidence="1" id="KW-0614">Plasmid</keyword>
<geneLocation type="plasmid" evidence="1">
    <name>pP10159-4</name>
</geneLocation>
<dbReference type="EMBL" id="MF072964">
    <property type="protein sequence ID" value="AVA18355.1"/>
    <property type="molecule type" value="Genomic_DNA"/>
</dbReference>
<evidence type="ECO:0000313" key="1">
    <source>
        <dbReference type="EMBL" id="AVA18355.1"/>
    </source>
</evidence>
<reference evidence="1" key="1">
    <citation type="submission" date="2017-05" db="EMBL/GenBank/DDBJ databases">
        <title>Comparative genomics of five different resistance plasmids coexisted in a clinical multi-drug resistant Citrobacter freundii isolate.</title>
        <authorList>
            <person name="Jing O."/>
            <person name="Sun F."/>
            <person name="Zhou D."/>
            <person name="Feng J."/>
            <person name="Zhan Z."/>
            <person name="Xiong Z."/>
            <person name="Yang B."/>
            <person name="Liu Z."/>
            <person name="Li T."/>
            <person name="Tong Y."/>
            <person name="Xia P."/>
        </authorList>
    </citation>
    <scope>NUCLEOTIDE SEQUENCE</scope>
    <source>
        <strain evidence="1">P10159</strain>
        <plasmid evidence="1">pP10159-4</plasmid>
    </source>
</reference>
<proteinExistence type="predicted"/>
<name>A0A2L0W1Z1_CITFR</name>
<accession>A0A2L0W1Z1</accession>
<organism evidence="1">
    <name type="scientific">Citrobacter freundii</name>
    <dbReference type="NCBI Taxonomy" id="546"/>
    <lineage>
        <taxon>Bacteria</taxon>
        <taxon>Pseudomonadati</taxon>
        <taxon>Pseudomonadota</taxon>
        <taxon>Gammaproteobacteria</taxon>
        <taxon>Enterobacterales</taxon>
        <taxon>Enterobacteriaceae</taxon>
        <taxon>Citrobacter</taxon>
        <taxon>Citrobacter freundii complex</taxon>
    </lineage>
</organism>
<dbReference type="AlphaFoldDB" id="A0A2L0W1Z1"/>
<sequence length="49" mass="5495">MIIKTTDALFFIFVPLFMSYESVSAQPGVRLEKGNYPTLSAFFAQMATD</sequence>